<evidence type="ECO:0000256" key="1">
    <source>
        <dbReference type="SAM" id="MobiDB-lite"/>
    </source>
</evidence>
<dbReference type="EMBL" id="BAABCQ010000085">
    <property type="protein sequence ID" value="GAA3989995.1"/>
    <property type="molecule type" value="Genomic_DNA"/>
</dbReference>
<feature type="region of interest" description="Disordered" evidence="1">
    <location>
        <begin position="1"/>
        <end position="20"/>
    </location>
</feature>
<evidence type="ECO:0000313" key="3">
    <source>
        <dbReference type="Proteomes" id="UP001500034"/>
    </source>
</evidence>
<keyword evidence="3" id="KW-1185">Reference proteome</keyword>
<dbReference type="RefSeq" id="WP_425587870.1">
    <property type="nucleotide sequence ID" value="NZ_BAABCQ010000085.1"/>
</dbReference>
<sequence length="89" mass="9835">MTTTPPNTPDERSGDESRITDDRLDAFLREAAEGGGAPAPKEPSARARMVTARLREQDGTPQGWRTGPAWQEMNGTRTRRRRVGAVTRT</sequence>
<dbReference type="Proteomes" id="UP001500034">
    <property type="component" value="Unassembled WGS sequence"/>
</dbReference>
<evidence type="ECO:0000313" key="2">
    <source>
        <dbReference type="EMBL" id="GAA3989995.1"/>
    </source>
</evidence>
<feature type="region of interest" description="Disordered" evidence="1">
    <location>
        <begin position="54"/>
        <end position="89"/>
    </location>
</feature>
<proteinExistence type="predicted"/>
<protein>
    <submittedName>
        <fullName evidence="2">Uncharacterized protein</fullName>
    </submittedName>
</protein>
<feature type="compositionally biased region" description="Basic and acidic residues" evidence="1">
    <location>
        <begin position="9"/>
        <end position="20"/>
    </location>
</feature>
<name>A0ABP7QZ56_9ACTN</name>
<accession>A0ABP7QZ56</accession>
<organism evidence="2 3">
    <name type="scientific">Streptomyces marokkonensis</name>
    <dbReference type="NCBI Taxonomy" id="324855"/>
    <lineage>
        <taxon>Bacteria</taxon>
        <taxon>Bacillati</taxon>
        <taxon>Actinomycetota</taxon>
        <taxon>Actinomycetes</taxon>
        <taxon>Kitasatosporales</taxon>
        <taxon>Streptomycetaceae</taxon>
        <taxon>Streptomyces</taxon>
    </lineage>
</organism>
<reference evidence="3" key="1">
    <citation type="journal article" date="2019" name="Int. J. Syst. Evol. Microbiol.">
        <title>The Global Catalogue of Microorganisms (GCM) 10K type strain sequencing project: providing services to taxonomists for standard genome sequencing and annotation.</title>
        <authorList>
            <consortium name="The Broad Institute Genomics Platform"/>
            <consortium name="The Broad Institute Genome Sequencing Center for Infectious Disease"/>
            <person name="Wu L."/>
            <person name="Ma J."/>
        </authorList>
    </citation>
    <scope>NUCLEOTIDE SEQUENCE [LARGE SCALE GENOMIC DNA]</scope>
    <source>
        <strain evidence="3">JCM 17027</strain>
    </source>
</reference>
<gene>
    <name evidence="2" type="ORF">GCM10022384_42460</name>
</gene>
<comment type="caution">
    <text evidence="2">The sequence shown here is derived from an EMBL/GenBank/DDBJ whole genome shotgun (WGS) entry which is preliminary data.</text>
</comment>